<keyword evidence="6" id="KW-0539">Nucleus</keyword>
<dbReference type="SUPFAM" id="SSF110217">
    <property type="entry name" value="DNA-binding protein LAG-1 (CSL)"/>
    <property type="match status" value="1"/>
</dbReference>
<dbReference type="Pfam" id="PF09271">
    <property type="entry name" value="LAG1-DNAbind"/>
    <property type="match status" value="1"/>
</dbReference>
<dbReference type="GO" id="GO:0000978">
    <property type="term" value="F:RNA polymerase II cis-regulatory region sequence-specific DNA binding"/>
    <property type="evidence" value="ECO:0007669"/>
    <property type="project" value="InterPro"/>
</dbReference>
<evidence type="ECO:0000256" key="5">
    <source>
        <dbReference type="ARBA" id="ARBA00023163"/>
    </source>
</evidence>
<keyword evidence="5" id="KW-0804">Transcription</keyword>
<dbReference type="Pfam" id="PF20144">
    <property type="entry name" value="TIG_SUH"/>
    <property type="match status" value="1"/>
</dbReference>
<evidence type="ECO:0000256" key="3">
    <source>
        <dbReference type="ARBA" id="ARBA00023015"/>
    </source>
</evidence>
<dbReference type="Pfam" id="PF09270">
    <property type="entry name" value="BTD"/>
    <property type="match status" value="1"/>
</dbReference>
<organism evidence="9 10">
    <name type="scientific">Ditylenchus dipsaci</name>
    <dbReference type="NCBI Taxonomy" id="166011"/>
    <lineage>
        <taxon>Eukaryota</taxon>
        <taxon>Metazoa</taxon>
        <taxon>Ecdysozoa</taxon>
        <taxon>Nematoda</taxon>
        <taxon>Chromadorea</taxon>
        <taxon>Rhabditida</taxon>
        <taxon>Tylenchina</taxon>
        <taxon>Tylenchomorpha</taxon>
        <taxon>Sphaerularioidea</taxon>
        <taxon>Anguinidae</taxon>
        <taxon>Anguininae</taxon>
        <taxon>Ditylenchus</taxon>
    </lineage>
</organism>
<evidence type="ECO:0000313" key="10">
    <source>
        <dbReference type="WBParaSite" id="jg1665"/>
    </source>
</evidence>
<evidence type="ECO:0000256" key="6">
    <source>
        <dbReference type="ARBA" id="ARBA00023242"/>
    </source>
</evidence>
<dbReference type="Gene3D" id="2.60.40.1450">
    <property type="entry name" value="LAG1, DNA binding domain"/>
    <property type="match status" value="1"/>
</dbReference>
<evidence type="ECO:0000256" key="2">
    <source>
        <dbReference type="ARBA" id="ARBA00009704"/>
    </source>
</evidence>
<dbReference type="SUPFAM" id="SSF81296">
    <property type="entry name" value="E set domains"/>
    <property type="match status" value="1"/>
</dbReference>
<keyword evidence="9" id="KW-1185">Reference proteome</keyword>
<proteinExistence type="inferred from homology"/>
<dbReference type="GO" id="GO:0001228">
    <property type="term" value="F:DNA-binding transcription activator activity, RNA polymerase II-specific"/>
    <property type="evidence" value="ECO:0007669"/>
    <property type="project" value="InterPro"/>
</dbReference>
<sequence>MNHNQSYSGACSSSLANGLPNNSGPSTSSAFQYDPSKDKMTSDIMLNYLRNQEDLDCIVSIYHAKVAQKSYGNEKRFFCPPPSIYLKGSKGWQTKKARMEAMYNQTKREIGTEASTSNSNHQNISELCCYIGLGAPTEQEKQPVEFDGKDYCAVKTLYISDTDKRKYFNLDMNFFYNFLPGGVTDLGNFGSQRIKVISKPSKKKQSMKNTDCKYLCIAGGTKVALFNRLRSQTVSTRFLHVEGEKFNASPKKWGAFTIYLVDDEGMTSKYQQQCSAVSDSYAVKDGFVNYGSVVRLVDSASGMALPNMRICKVEKSEVQLNVENEPVSQLHKCALQMLDNELVYLCLYKDDIQLYEAKRKDNQTHLITDGAAWTIISTDTTEYRFYEALGPVQTQVTPIPMITGLNMEASESHLAYIEISGYNFLVTLTVWLGSEPIETHVRSKELIRCPLPPLHRNWPSGRELEDKVEFPLSLVRHDGVVYATSLSVTYSLPNPNVGKNVGVPLKTEFEP</sequence>
<dbReference type="InterPro" id="IPR040159">
    <property type="entry name" value="CLS_fam"/>
</dbReference>
<comment type="subcellular location">
    <subcellularLocation>
        <location evidence="1">Nucleus</location>
    </subcellularLocation>
</comment>
<dbReference type="SMART" id="SM01267">
    <property type="entry name" value="LAG1_DNAbind"/>
    <property type="match status" value="1"/>
</dbReference>
<reference evidence="10" key="1">
    <citation type="submission" date="2022-11" db="UniProtKB">
        <authorList>
            <consortium name="WormBaseParasite"/>
        </authorList>
    </citation>
    <scope>IDENTIFICATION</scope>
</reference>
<keyword evidence="4" id="KW-0238">DNA-binding</keyword>
<dbReference type="SUPFAM" id="SSF49417">
    <property type="entry name" value="p53-like transcription factors"/>
    <property type="match status" value="1"/>
</dbReference>
<dbReference type="InterPro" id="IPR036358">
    <property type="entry name" value="BTD_sf"/>
</dbReference>
<dbReference type="InterPro" id="IPR015350">
    <property type="entry name" value="Beta-trefoil_DNA-bd_dom"/>
</dbReference>
<evidence type="ECO:0000256" key="1">
    <source>
        <dbReference type="ARBA" id="ARBA00004123"/>
    </source>
</evidence>
<dbReference type="SMART" id="SM01268">
    <property type="entry name" value="BTD"/>
    <property type="match status" value="1"/>
</dbReference>
<dbReference type="PANTHER" id="PTHR10665">
    <property type="entry name" value="RECOMBINING BINDING PROTEIN SUPPRESSOR OF HAIRLESS"/>
    <property type="match status" value="1"/>
</dbReference>
<keyword evidence="3" id="KW-0805">Transcription regulation</keyword>
<feature type="domain" description="RBP-J/Cbf11/Cbf12 DNA binding" evidence="7">
    <location>
        <begin position="58"/>
        <end position="211"/>
    </location>
</feature>
<dbReference type="GO" id="GO:0005634">
    <property type="term" value="C:nucleus"/>
    <property type="evidence" value="ECO:0007669"/>
    <property type="project" value="UniProtKB-SubCell"/>
</dbReference>
<evidence type="ECO:0000313" key="9">
    <source>
        <dbReference type="Proteomes" id="UP000887574"/>
    </source>
</evidence>
<dbReference type="AlphaFoldDB" id="A0A915D6Y5"/>
<dbReference type="InterPro" id="IPR008967">
    <property type="entry name" value="p53-like_TF_DNA-bd_sf"/>
</dbReference>
<dbReference type="FunFam" id="2.60.40.1450:FF:000001">
    <property type="entry name" value="Recombining binding protein suppressor of hairless"/>
    <property type="match status" value="1"/>
</dbReference>
<evidence type="ECO:0000259" key="8">
    <source>
        <dbReference type="SMART" id="SM01268"/>
    </source>
</evidence>
<comment type="similarity">
    <text evidence="2">Belongs to the Su(H) family.</text>
</comment>
<dbReference type="Gene3D" id="2.80.10.50">
    <property type="match status" value="1"/>
</dbReference>
<dbReference type="InterPro" id="IPR013783">
    <property type="entry name" value="Ig-like_fold"/>
</dbReference>
<feature type="domain" description="Beta-trefoil DNA-binding" evidence="8">
    <location>
        <begin position="215"/>
        <end position="373"/>
    </location>
</feature>
<dbReference type="Gene3D" id="2.60.40.10">
    <property type="entry name" value="Immunoglobulins"/>
    <property type="match status" value="1"/>
</dbReference>
<accession>A0A915D6Y5</accession>
<evidence type="ECO:0000256" key="4">
    <source>
        <dbReference type="ARBA" id="ARBA00023125"/>
    </source>
</evidence>
<dbReference type="InterPro" id="IPR014756">
    <property type="entry name" value="Ig_E-set"/>
</dbReference>
<dbReference type="WBParaSite" id="jg1665">
    <property type="protein sequence ID" value="jg1665"/>
    <property type="gene ID" value="jg1665"/>
</dbReference>
<dbReference type="InterPro" id="IPR038007">
    <property type="entry name" value="RBP-Jkappa_IPT"/>
</dbReference>
<protein>
    <submittedName>
        <fullName evidence="10">Recombining binding protein suppressor of hairless</fullName>
    </submittedName>
</protein>
<name>A0A915D6Y5_9BILA</name>
<dbReference type="Proteomes" id="UP000887574">
    <property type="component" value="Unplaced"/>
</dbReference>
<dbReference type="InterPro" id="IPR015351">
    <property type="entry name" value="RBP-J/Cbf11/Cbf12_DNA-bd"/>
</dbReference>
<dbReference type="InterPro" id="IPR037095">
    <property type="entry name" value="RBP-J/Cbf11_DNA-bd_sf"/>
</dbReference>
<evidence type="ECO:0000259" key="7">
    <source>
        <dbReference type="SMART" id="SM01267"/>
    </source>
</evidence>